<dbReference type="AlphaFoldDB" id="A0A5J6G4H6"/>
<dbReference type="InterPro" id="IPR005560">
    <property type="entry name" value="Csp_YhjQ"/>
</dbReference>
<dbReference type="Proteomes" id="UP000325529">
    <property type="component" value="Chromosome"/>
</dbReference>
<dbReference type="Pfam" id="PF03860">
    <property type="entry name" value="Csp"/>
    <property type="match status" value="1"/>
</dbReference>
<evidence type="ECO:0008006" key="3">
    <source>
        <dbReference type="Google" id="ProtNLM"/>
    </source>
</evidence>
<dbReference type="OrthoDB" id="5396211at2"/>
<evidence type="ECO:0000313" key="1">
    <source>
        <dbReference type="EMBL" id="QEU89807.1"/>
    </source>
</evidence>
<sequence length="136" mass="14976">MLQTRELFDSLASRADHLDNQILAATADALSQCEQAVTACATGMLAEKEADELRVAINRDLDCADVASATRRVLTRGTDADHRLLTTQLEACTLACERSHELCSQHARHHEHCRLCSQATERAITACHKVLQALRP</sequence>
<name>A0A5J6G4H6_STRKN</name>
<dbReference type="RefSeq" id="WP_055545241.1">
    <property type="nucleotide sequence ID" value="NZ_CP023699.1"/>
</dbReference>
<gene>
    <name evidence="1" type="ORF">CP970_01560</name>
</gene>
<dbReference type="Gene3D" id="1.20.1270.360">
    <property type="match status" value="1"/>
</dbReference>
<dbReference type="KEGG" id="ska:CP970_01560"/>
<proteinExistence type="predicted"/>
<organism evidence="1 2">
    <name type="scientific">Streptomyces kanamyceticus</name>
    <dbReference type="NCBI Taxonomy" id="1967"/>
    <lineage>
        <taxon>Bacteria</taxon>
        <taxon>Bacillati</taxon>
        <taxon>Actinomycetota</taxon>
        <taxon>Actinomycetes</taxon>
        <taxon>Kitasatosporales</taxon>
        <taxon>Streptomycetaceae</taxon>
        <taxon>Streptomyces</taxon>
    </lineage>
</organism>
<reference evidence="1 2" key="1">
    <citation type="submission" date="2017-09" db="EMBL/GenBank/DDBJ databases">
        <authorList>
            <person name="Lee N."/>
            <person name="Cho B.-K."/>
        </authorList>
    </citation>
    <scope>NUCLEOTIDE SEQUENCE [LARGE SCALE GENOMIC DNA]</scope>
    <source>
        <strain evidence="1 2">ATCC 12853</strain>
    </source>
</reference>
<evidence type="ECO:0000313" key="2">
    <source>
        <dbReference type="Proteomes" id="UP000325529"/>
    </source>
</evidence>
<protein>
    <recommendedName>
        <fullName evidence="3">Four-helix bundle copper-binding protein</fullName>
    </recommendedName>
</protein>
<dbReference type="EMBL" id="CP023699">
    <property type="protein sequence ID" value="QEU89807.1"/>
    <property type="molecule type" value="Genomic_DNA"/>
</dbReference>
<keyword evidence="2" id="KW-1185">Reference proteome</keyword>
<accession>A0A5J6G4H6</accession>